<name>A0A844LJC8_9BURK</name>
<organism evidence="3 4">
    <name type="scientific">Parasutterella excrementihominis</name>
    <dbReference type="NCBI Taxonomy" id="487175"/>
    <lineage>
        <taxon>Bacteria</taxon>
        <taxon>Pseudomonadati</taxon>
        <taxon>Pseudomonadota</taxon>
        <taxon>Betaproteobacteria</taxon>
        <taxon>Burkholderiales</taxon>
        <taxon>Sutterellaceae</taxon>
        <taxon>Parasutterella</taxon>
    </lineage>
</organism>
<keyword evidence="2" id="KW-0472">Membrane</keyword>
<dbReference type="AlphaFoldDB" id="A0A844LJC8"/>
<keyword evidence="2" id="KW-0812">Transmembrane</keyword>
<feature type="transmembrane region" description="Helical" evidence="2">
    <location>
        <begin position="36"/>
        <end position="58"/>
    </location>
</feature>
<evidence type="ECO:0008006" key="5">
    <source>
        <dbReference type="Google" id="ProtNLM"/>
    </source>
</evidence>
<gene>
    <name evidence="3" type="ORF">GMD42_13440</name>
</gene>
<reference evidence="3 4" key="1">
    <citation type="journal article" date="2019" name="Nat. Med.">
        <title>A library of human gut bacterial isolates paired with longitudinal multiomics data enables mechanistic microbiome research.</title>
        <authorList>
            <person name="Poyet M."/>
            <person name="Groussin M."/>
            <person name="Gibbons S.M."/>
            <person name="Avila-Pacheco J."/>
            <person name="Jiang X."/>
            <person name="Kearney S.M."/>
            <person name="Perrotta A.R."/>
            <person name="Berdy B."/>
            <person name="Zhao S."/>
            <person name="Lieberman T.D."/>
            <person name="Swanson P.K."/>
            <person name="Smith M."/>
            <person name="Roesemann S."/>
            <person name="Alexander J.E."/>
            <person name="Rich S.A."/>
            <person name="Livny J."/>
            <person name="Vlamakis H."/>
            <person name="Clish C."/>
            <person name="Bullock K."/>
            <person name="Deik A."/>
            <person name="Scott J."/>
            <person name="Pierce K.A."/>
            <person name="Xavier R.J."/>
            <person name="Alm E.J."/>
        </authorList>
    </citation>
    <scope>NUCLEOTIDE SEQUENCE [LARGE SCALE GENOMIC DNA]</scope>
    <source>
        <strain evidence="3 4">BIOML-A2</strain>
    </source>
</reference>
<feature type="region of interest" description="Disordered" evidence="1">
    <location>
        <begin position="91"/>
        <end position="128"/>
    </location>
</feature>
<evidence type="ECO:0000313" key="4">
    <source>
        <dbReference type="Proteomes" id="UP000462362"/>
    </source>
</evidence>
<accession>A0A844LJC8</accession>
<keyword evidence="2" id="KW-1133">Transmembrane helix</keyword>
<evidence type="ECO:0000256" key="1">
    <source>
        <dbReference type="SAM" id="MobiDB-lite"/>
    </source>
</evidence>
<dbReference type="Proteomes" id="UP000462362">
    <property type="component" value="Unassembled WGS sequence"/>
</dbReference>
<proteinExistence type="predicted"/>
<feature type="non-terminal residue" evidence="3">
    <location>
        <position position="144"/>
    </location>
</feature>
<sequence>MDQATEEAVVEASAHIVPPPRQDRAKAARGAKVWTWIARFTGLALLAAVLGFGIYLAAANAAAREDRLSLIAQLDEERAKVDALYEQLRSVGEDPVVKPGTSSPSSPGPSGPTGPQGAPGDDGPAPSAADVLAAVNAYCASVGG</sequence>
<feature type="compositionally biased region" description="Low complexity" evidence="1">
    <location>
        <begin position="113"/>
        <end position="128"/>
    </location>
</feature>
<evidence type="ECO:0000256" key="2">
    <source>
        <dbReference type="SAM" id="Phobius"/>
    </source>
</evidence>
<dbReference type="EMBL" id="WNCL01000113">
    <property type="protein sequence ID" value="MTU44559.1"/>
    <property type="molecule type" value="Genomic_DNA"/>
</dbReference>
<comment type="caution">
    <text evidence="3">The sequence shown here is derived from an EMBL/GenBank/DDBJ whole genome shotgun (WGS) entry which is preliminary data.</text>
</comment>
<protein>
    <recommendedName>
        <fullName evidence="5">Collagen-like protein</fullName>
    </recommendedName>
</protein>
<evidence type="ECO:0000313" key="3">
    <source>
        <dbReference type="EMBL" id="MTU44559.1"/>
    </source>
</evidence>
<dbReference type="RefSeq" id="WP_206672884.1">
    <property type="nucleotide sequence ID" value="NZ_WNCL01000113.1"/>
</dbReference>